<feature type="domain" description="VWFA" evidence="2">
    <location>
        <begin position="47"/>
        <end position="213"/>
    </location>
</feature>
<dbReference type="Gene3D" id="3.40.50.410">
    <property type="entry name" value="von Willebrand factor, type A domain"/>
    <property type="match status" value="1"/>
</dbReference>
<feature type="transmembrane region" description="Helical" evidence="1">
    <location>
        <begin position="229"/>
        <end position="250"/>
    </location>
</feature>
<dbReference type="SUPFAM" id="SSF53300">
    <property type="entry name" value="vWA-like"/>
    <property type="match status" value="1"/>
</dbReference>
<protein>
    <submittedName>
        <fullName evidence="3">von Willebrand factor, type A</fullName>
    </submittedName>
</protein>
<dbReference type="STRING" id="203124.Tery_3332"/>
<dbReference type="InterPro" id="IPR002035">
    <property type="entry name" value="VWF_A"/>
</dbReference>
<feature type="transmembrane region" description="Helical" evidence="1">
    <location>
        <begin position="262"/>
        <end position="283"/>
    </location>
</feature>
<dbReference type="InterPro" id="IPR050525">
    <property type="entry name" value="ECM_Assembly_Org"/>
</dbReference>
<keyword evidence="1" id="KW-1133">Transmembrane helix</keyword>
<accession>Q10Z89</accession>
<sequence>MNWQNLTQKLPKPIIFGIFGGAGCLIAAAIFGEMWLSLTRRPPQPQTVVLLIDTSSSMWGGKLPEVQAAATGFVERQNLTVNNLAIVEFSSNSQVLTNFDADKTELKQAIANLTPSGGTNLSQGLKTVASLLRNSNTPNILLFTDGQPNDPRASKSIAREIREAGINLVTVGTGDANSNYLTSLTENPDLVFFANSGEIDQAFRAAEKAISQLSDTSGNYGLVFGIFRIGAWTGFLALGIGLALILGQNYNLRRRLLSKQEVALGGGGGFLAGVVGGAIGQLALLSSTNLPTLAIVARMTGWTFLGTLVGGGTSLFVPNLPREKALIAGGLGGVLGATCFLLLNALVGVLPARLVGAGILGFCIGLAIAFSEQLDREVVLLVRWNNSEFTTISLGKEPIELGSSRNAHIYLSRDAGFPAKFAKIFIEEEKIILEFDPSIRERPKFQNMKVLKQELSYGSSRKFGDVLLEIPQKNILK</sequence>
<dbReference type="Pfam" id="PF00092">
    <property type="entry name" value="VWA"/>
    <property type="match status" value="1"/>
</dbReference>
<dbReference type="KEGG" id="ter:Tery_3332"/>
<dbReference type="PANTHER" id="PTHR24020">
    <property type="entry name" value="COLLAGEN ALPHA"/>
    <property type="match status" value="1"/>
</dbReference>
<gene>
    <name evidence="3" type="ordered locus">Tery_3332</name>
</gene>
<evidence type="ECO:0000259" key="2">
    <source>
        <dbReference type="PROSITE" id="PS50234"/>
    </source>
</evidence>
<dbReference type="OrthoDB" id="516926at2"/>
<evidence type="ECO:0000256" key="1">
    <source>
        <dbReference type="SAM" id="Phobius"/>
    </source>
</evidence>
<reference evidence="3" key="1">
    <citation type="submission" date="2006-06" db="EMBL/GenBank/DDBJ databases">
        <title>Complete sequence of Trichodesmium erythraeum IMS101.</title>
        <authorList>
            <consortium name="US DOE Joint Genome Institute"/>
            <person name="Copeland A."/>
            <person name="Lucas S."/>
            <person name="Lapidus A."/>
            <person name="Barry K."/>
            <person name="Detter J.C."/>
            <person name="Glavina del Rio T."/>
            <person name="Hammon N."/>
            <person name="Israni S."/>
            <person name="Dalin E."/>
            <person name="Tice H."/>
            <person name="Pitluck S."/>
            <person name="Kiss H."/>
            <person name="Munk A.C."/>
            <person name="Brettin T."/>
            <person name="Bruce D."/>
            <person name="Han C."/>
            <person name="Tapia R."/>
            <person name="Gilna P."/>
            <person name="Schmutz J."/>
            <person name="Larimer F."/>
            <person name="Land M."/>
            <person name="Hauser L."/>
            <person name="Kyrpides N."/>
            <person name="Kim E."/>
            <person name="Richardson P."/>
        </authorList>
    </citation>
    <scope>NUCLEOTIDE SEQUENCE [LARGE SCALE GENOMIC DNA]</scope>
    <source>
        <strain evidence="3">IMS101</strain>
    </source>
</reference>
<dbReference type="CDD" id="cd00198">
    <property type="entry name" value="vWFA"/>
    <property type="match status" value="1"/>
</dbReference>
<dbReference type="InterPro" id="IPR036465">
    <property type="entry name" value="vWFA_dom_sf"/>
</dbReference>
<keyword evidence="1" id="KW-0812">Transmembrane</keyword>
<feature type="transmembrane region" description="Helical" evidence="1">
    <location>
        <begin position="325"/>
        <end position="346"/>
    </location>
</feature>
<dbReference type="RefSeq" id="WP_011612780.1">
    <property type="nucleotide sequence ID" value="NC_008312.1"/>
</dbReference>
<dbReference type="EMBL" id="CP000393">
    <property type="protein sequence ID" value="ABG52435.1"/>
    <property type="molecule type" value="Genomic_DNA"/>
</dbReference>
<evidence type="ECO:0000313" key="3">
    <source>
        <dbReference type="EMBL" id="ABG52435.1"/>
    </source>
</evidence>
<dbReference type="PANTHER" id="PTHR24020:SF84">
    <property type="entry name" value="VWFA DOMAIN-CONTAINING PROTEIN"/>
    <property type="match status" value="1"/>
</dbReference>
<keyword evidence="1" id="KW-0472">Membrane</keyword>
<dbReference type="SMART" id="SM00327">
    <property type="entry name" value="VWA"/>
    <property type="match status" value="1"/>
</dbReference>
<dbReference type="HOGENOM" id="CLU_023168_0_0_3"/>
<organism evidence="3">
    <name type="scientific">Trichodesmium erythraeum (strain IMS101)</name>
    <dbReference type="NCBI Taxonomy" id="203124"/>
    <lineage>
        <taxon>Bacteria</taxon>
        <taxon>Bacillati</taxon>
        <taxon>Cyanobacteriota</taxon>
        <taxon>Cyanophyceae</taxon>
        <taxon>Oscillatoriophycideae</taxon>
        <taxon>Oscillatoriales</taxon>
        <taxon>Microcoleaceae</taxon>
        <taxon>Trichodesmium</taxon>
    </lineage>
</organism>
<dbReference type="AlphaFoldDB" id="Q10Z89"/>
<feature type="transmembrane region" description="Helical" evidence="1">
    <location>
        <begin position="352"/>
        <end position="370"/>
    </location>
</feature>
<feature type="transmembrane region" description="Helical" evidence="1">
    <location>
        <begin position="295"/>
        <end position="318"/>
    </location>
</feature>
<dbReference type="eggNOG" id="COG2304">
    <property type="taxonomic scope" value="Bacteria"/>
</dbReference>
<name>Q10Z89_TRIEI</name>
<proteinExistence type="predicted"/>
<feature type="transmembrane region" description="Helical" evidence="1">
    <location>
        <begin position="14"/>
        <end position="36"/>
    </location>
</feature>
<dbReference type="PROSITE" id="PS50234">
    <property type="entry name" value="VWFA"/>
    <property type="match status" value="1"/>
</dbReference>